<reference evidence="1" key="1">
    <citation type="journal article" date="2020" name="mSystems">
        <title>Genome- and Community-Level Interaction Insights into Carbon Utilization and Element Cycling Functions of Hydrothermarchaeota in Hydrothermal Sediment.</title>
        <authorList>
            <person name="Zhou Z."/>
            <person name="Liu Y."/>
            <person name="Xu W."/>
            <person name="Pan J."/>
            <person name="Luo Z.H."/>
            <person name="Li M."/>
        </authorList>
    </citation>
    <scope>NUCLEOTIDE SEQUENCE</scope>
    <source>
        <strain evidence="1">SpSt-649</strain>
    </source>
</reference>
<dbReference type="AlphaFoldDB" id="A0A7C4D2L7"/>
<gene>
    <name evidence="1" type="ORF">ENU21_00595</name>
</gene>
<accession>A0A7C4D2L7</accession>
<evidence type="ECO:0000313" key="1">
    <source>
        <dbReference type="EMBL" id="HGM46236.1"/>
    </source>
</evidence>
<organism evidence="1">
    <name type="scientific">Thermofilum pendens</name>
    <dbReference type="NCBI Taxonomy" id="2269"/>
    <lineage>
        <taxon>Archaea</taxon>
        <taxon>Thermoproteota</taxon>
        <taxon>Thermoprotei</taxon>
        <taxon>Thermofilales</taxon>
        <taxon>Thermofilaceae</taxon>
        <taxon>Thermofilum</taxon>
    </lineage>
</organism>
<proteinExistence type="predicted"/>
<name>A0A7C4D2L7_THEPE</name>
<protein>
    <submittedName>
        <fullName evidence="1">Uncharacterized protein</fullName>
    </submittedName>
</protein>
<dbReference type="EMBL" id="DTBQ01000020">
    <property type="protein sequence ID" value="HGM46236.1"/>
    <property type="molecule type" value="Genomic_DNA"/>
</dbReference>
<sequence>MYIVRGAVELVLVGEEGEELARLKAHLVIHPGLEEPLITDATIDELGISVLSFSKGLWRHARDPPGKVRVSAKPPYAL</sequence>
<comment type="caution">
    <text evidence="1">The sequence shown here is derived from an EMBL/GenBank/DDBJ whole genome shotgun (WGS) entry which is preliminary data.</text>
</comment>